<dbReference type="AlphaFoldDB" id="E1T7F2"/>
<sequence length="269" mass="29280">MCFGREVNIETSLTNFRLLRCTNSLNASSDNFVIRIIEGTQVTMTFPTVLDSRFAAASWAADWFAGWAHDAGAQQKRGEQALARSSLKVCRVGLLNAPDKAVSVADDMNEPPVALGPVPMSAVRDTWADWPEFSLTDMVAADMADVAACAASDLPSKTSAPAAEAEKFPTQGYHMGPGKGFNSAGVAETWGDRDIAAARLNRTSVEVTNVQTGEVRQFRSVRDAFRELKLPDAKHIRFRGLLKASDTGVAEYVESGRTFRFKMIPLMRG</sequence>
<protein>
    <submittedName>
        <fullName evidence="1">Uncharacterized protein</fullName>
    </submittedName>
</protein>
<dbReference type="STRING" id="640512.BC1003_1612"/>
<evidence type="ECO:0000313" key="1">
    <source>
        <dbReference type="EMBL" id="ADN57582.1"/>
    </source>
</evidence>
<proteinExistence type="predicted"/>
<gene>
    <name evidence="1" type="ordered locus">BC1003_1612</name>
</gene>
<name>E1T7F2_BURSG</name>
<reference evidence="1" key="1">
    <citation type="submission" date="2010-09" db="EMBL/GenBank/DDBJ databases">
        <title>Complete sequence of chromosome1 of Burkholderia sp. CCGE1003.</title>
        <authorList>
            <consortium name="US DOE Joint Genome Institute"/>
            <person name="Lucas S."/>
            <person name="Copeland A."/>
            <person name="Lapidus A."/>
            <person name="Cheng J.-F."/>
            <person name="Bruce D."/>
            <person name="Goodwin L."/>
            <person name="Pitluck S."/>
            <person name="Daligault H."/>
            <person name="Davenport K."/>
            <person name="Detter J.C."/>
            <person name="Han C."/>
            <person name="Tapia R."/>
            <person name="Land M."/>
            <person name="Hauser L."/>
            <person name="Jeffries C."/>
            <person name="Kyrpides N."/>
            <person name="Ivanova N."/>
            <person name="Ovchinnikova G."/>
            <person name="Martinez-Romero E."/>
            <person name="Rogel M.A."/>
            <person name="Auchtung J."/>
            <person name="Tiedje J.M."/>
            <person name="Woyke T."/>
        </authorList>
    </citation>
    <scope>NUCLEOTIDE SEQUENCE</scope>
    <source>
        <strain evidence="1">CCGE1003</strain>
    </source>
</reference>
<accession>E1T7F2</accession>
<dbReference type="HOGENOM" id="CLU_1033183_0_0_4"/>
<dbReference type="KEGG" id="bgf:BC1003_1612"/>
<organism evidence="1">
    <name type="scientific">Burkholderia sp. (strain CCGE1003)</name>
    <dbReference type="NCBI Taxonomy" id="640512"/>
    <lineage>
        <taxon>Bacteria</taxon>
        <taxon>Pseudomonadati</taxon>
        <taxon>Pseudomonadota</taxon>
        <taxon>Betaproteobacteria</taxon>
        <taxon>Burkholderiales</taxon>
        <taxon>Burkholderiaceae</taxon>
        <taxon>Burkholderia</taxon>
    </lineage>
</organism>
<dbReference type="EMBL" id="CP002217">
    <property type="protein sequence ID" value="ADN57582.1"/>
    <property type="molecule type" value="Genomic_DNA"/>
</dbReference>